<evidence type="ECO:0000313" key="2">
    <source>
        <dbReference type="EMBL" id="EEZ92432.1"/>
    </source>
</evidence>
<sequence>MIIAIITFNYISFADSGFYYNGVKIGGSTLSHQIDDDIYIIAVAVVLVCSSLFLLIKSLRNKRHQ</sequence>
<organism evidence="2 3">
    <name type="scientific">Candidatus Parvarchaeum acidiphilum ARMAN-4</name>
    <dbReference type="NCBI Taxonomy" id="662760"/>
    <lineage>
        <taxon>Archaea</taxon>
        <taxon>Candidatus Parvarchaeota</taxon>
        <taxon>Candidatus Parvarchaeum</taxon>
    </lineage>
</organism>
<name>D2EGT8_PARA4</name>
<dbReference type="EMBL" id="GG730082">
    <property type="protein sequence ID" value="EEZ92432.1"/>
    <property type="molecule type" value="Genomic_DNA"/>
</dbReference>
<protein>
    <submittedName>
        <fullName evidence="2">Uncharacterized protein</fullName>
    </submittedName>
</protein>
<dbReference type="Proteomes" id="UP000009375">
    <property type="component" value="Unassembled WGS sequence"/>
</dbReference>
<reference evidence="2 3" key="1">
    <citation type="journal article" date="2010" name="Proc. Natl. Acad. Sci. U.S.A.">
        <title>Enigmatic, ultrasmall, uncultivated Archaea.</title>
        <authorList>
            <person name="Baker B.J."/>
            <person name="Comolli L.R."/>
            <person name="Dick G.J."/>
            <person name="Hauser L.J."/>
            <person name="Hyatt D."/>
            <person name="Dill B.D."/>
            <person name="Land M.L."/>
            <person name="Verberkmoes N.C."/>
            <person name="Hettich R.L."/>
            <person name="Banfield J.F."/>
        </authorList>
    </citation>
    <scope>NUCLEOTIDE SEQUENCE [LARGE SCALE GENOMIC DNA]</scope>
</reference>
<accession>D2EGT8</accession>
<keyword evidence="1" id="KW-0812">Transmembrane</keyword>
<keyword evidence="1" id="KW-0472">Membrane</keyword>
<feature type="transmembrane region" description="Helical" evidence="1">
    <location>
        <begin position="38"/>
        <end position="56"/>
    </location>
</feature>
<evidence type="ECO:0000256" key="1">
    <source>
        <dbReference type="SAM" id="Phobius"/>
    </source>
</evidence>
<gene>
    <name evidence="2" type="ORF">BJBARM4_0996</name>
</gene>
<proteinExistence type="predicted"/>
<keyword evidence="1" id="KW-1133">Transmembrane helix</keyword>
<evidence type="ECO:0000313" key="3">
    <source>
        <dbReference type="Proteomes" id="UP000009375"/>
    </source>
</evidence>
<dbReference type="AlphaFoldDB" id="D2EGT8"/>